<reference evidence="1" key="1">
    <citation type="submission" date="2014-12" db="EMBL/GenBank/DDBJ databases">
        <title>Insight into the proteome of Arion vulgaris.</title>
        <authorList>
            <person name="Aradska J."/>
            <person name="Bulat T."/>
            <person name="Smidak R."/>
            <person name="Sarate P."/>
            <person name="Gangsoo J."/>
            <person name="Sialana F."/>
            <person name="Bilban M."/>
            <person name="Lubec G."/>
        </authorList>
    </citation>
    <scope>NUCLEOTIDE SEQUENCE</scope>
    <source>
        <tissue evidence="1">Skin</tissue>
    </source>
</reference>
<sequence length="81" mass="9441">MKIFQTKTLTYLTHQTMTYLTMTYTKLTFDRNMSDHDFILAVKNNLNRIDVYEISVFLPTCAHLLPVGTFYSSFSDYSPAN</sequence>
<dbReference type="AlphaFoldDB" id="A0A0B7BDJ4"/>
<gene>
    <name evidence="1" type="primary">ORF180637</name>
</gene>
<accession>A0A0B7BDJ4</accession>
<dbReference type="EMBL" id="HACG01044173">
    <property type="protein sequence ID" value="CEK91038.1"/>
    <property type="molecule type" value="Transcribed_RNA"/>
</dbReference>
<proteinExistence type="predicted"/>
<organism evidence="1">
    <name type="scientific">Arion vulgaris</name>
    <dbReference type="NCBI Taxonomy" id="1028688"/>
    <lineage>
        <taxon>Eukaryota</taxon>
        <taxon>Metazoa</taxon>
        <taxon>Spiralia</taxon>
        <taxon>Lophotrochozoa</taxon>
        <taxon>Mollusca</taxon>
        <taxon>Gastropoda</taxon>
        <taxon>Heterobranchia</taxon>
        <taxon>Euthyneura</taxon>
        <taxon>Panpulmonata</taxon>
        <taxon>Eupulmonata</taxon>
        <taxon>Stylommatophora</taxon>
        <taxon>Helicina</taxon>
        <taxon>Arionoidea</taxon>
        <taxon>Arionidae</taxon>
        <taxon>Arion</taxon>
    </lineage>
</organism>
<evidence type="ECO:0000313" key="1">
    <source>
        <dbReference type="EMBL" id="CEK91038.1"/>
    </source>
</evidence>
<protein>
    <submittedName>
        <fullName evidence="1">Uncharacterized protein</fullName>
    </submittedName>
</protein>
<name>A0A0B7BDJ4_9EUPU</name>